<organism evidence="7 8">
    <name type="scientific">Nocardioides ginsengisoli</name>
    <dbReference type="NCBI Taxonomy" id="363868"/>
    <lineage>
        <taxon>Bacteria</taxon>
        <taxon>Bacillati</taxon>
        <taxon>Actinomycetota</taxon>
        <taxon>Actinomycetes</taxon>
        <taxon>Propionibacteriales</taxon>
        <taxon>Nocardioidaceae</taxon>
        <taxon>Nocardioides</taxon>
    </lineage>
</organism>
<sequence>MTDADREAHHLRAVARGSAATLVGAIISTVAGFGLVLVVTRGVDPDTAGRFFAASAIFLVAEAAAGLGTDTGLARFVLRTDEPAVVRRLVRMAAVPVLLTACGLALVLGLGWPDTRWLIWALPLAATADLCLAALRAHAMFRATVLVDRIVRPGVQILLVLAVVVAQLPGAMLAVAWGAAYALSAALSVRSLRGILRGVGERPAGEEATSFSLREYWGFTWARAVARIAQVGVQRLDIVIVAWLLSPGQAALYTVATRFVVFGQLANQAVSSVVQPRFTMILADAGAASPEARAEGKALLSRVFSVTTCWSVLLAWPVYLCVAAAPAAYLGWFGGAYTVHEATVVALVMATGMLVAVASGPVDTLLLMTGRSARSLGNTLSALVIDVGGCLLLVPRMGIAGAALAWAVAVVLRCALAVYQVRGDVGLLPGLRGLLVAAAVPIVCVGVPLTALELLVGLSPLTWLLASIAAGAAYVAVVWRLRARLAVDMFVAGLRRGRRRALVTA</sequence>
<keyword evidence="4 6" id="KW-1133">Transmembrane helix</keyword>
<evidence type="ECO:0000256" key="1">
    <source>
        <dbReference type="ARBA" id="ARBA00004651"/>
    </source>
</evidence>
<gene>
    <name evidence="7" type="ORF">ACFQ3F_19685</name>
</gene>
<dbReference type="Proteomes" id="UP001597229">
    <property type="component" value="Unassembled WGS sequence"/>
</dbReference>
<accession>A0ABW3W4B8</accession>
<evidence type="ECO:0000313" key="8">
    <source>
        <dbReference type="Proteomes" id="UP001597229"/>
    </source>
</evidence>
<feature type="transmembrane region" description="Helical" evidence="6">
    <location>
        <begin position="400"/>
        <end position="421"/>
    </location>
</feature>
<proteinExistence type="predicted"/>
<keyword evidence="5 6" id="KW-0472">Membrane</keyword>
<dbReference type="RefSeq" id="WP_367921206.1">
    <property type="nucleotide sequence ID" value="NZ_BAABAC010000040.1"/>
</dbReference>
<feature type="transmembrane region" description="Helical" evidence="6">
    <location>
        <begin position="303"/>
        <end position="332"/>
    </location>
</feature>
<feature type="transmembrane region" description="Helical" evidence="6">
    <location>
        <begin position="51"/>
        <end position="77"/>
    </location>
</feature>
<reference evidence="8" key="1">
    <citation type="journal article" date="2019" name="Int. J. Syst. Evol. Microbiol.">
        <title>The Global Catalogue of Microorganisms (GCM) 10K type strain sequencing project: providing services to taxonomists for standard genome sequencing and annotation.</title>
        <authorList>
            <consortium name="The Broad Institute Genomics Platform"/>
            <consortium name="The Broad Institute Genome Sequencing Center for Infectious Disease"/>
            <person name="Wu L."/>
            <person name="Ma J."/>
        </authorList>
    </citation>
    <scope>NUCLEOTIDE SEQUENCE [LARGE SCALE GENOMIC DNA]</scope>
    <source>
        <strain evidence="8">CCUG 52478</strain>
    </source>
</reference>
<evidence type="ECO:0000313" key="7">
    <source>
        <dbReference type="EMBL" id="MFD1250029.1"/>
    </source>
</evidence>
<feature type="transmembrane region" description="Helical" evidence="6">
    <location>
        <begin position="117"/>
        <end position="138"/>
    </location>
</feature>
<feature type="transmembrane region" description="Helical" evidence="6">
    <location>
        <begin position="375"/>
        <end position="394"/>
    </location>
</feature>
<evidence type="ECO:0000256" key="3">
    <source>
        <dbReference type="ARBA" id="ARBA00022692"/>
    </source>
</evidence>
<feature type="transmembrane region" description="Helical" evidence="6">
    <location>
        <begin position="344"/>
        <end position="368"/>
    </location>
</feature>
<feature type="transmembrane region" description="Helical" evidence="6">
    <location>
        <begin position="20"/>
        <end position="39"/>
    </location>
</feature>
<keyword evidence="2" id="KW-1003">Cell membrane</keyword>
<protein>
    <submittedName>
        <fullName evidence="7">Lipopolysaccharide biosynthesis protein</fullName>
    </submittedName>
</protein>
<comment type="caution">
    <text evidence="7">The sequence shown here is derived from an EMBL/GenBank/DDBJ whole genome shotgun (WGS) entry which is preliminary data.</text>
</comment>
<dbReference type="PANTHER" id="PTHR30250:SF11">
    <property type="entry name" value="O-ANTIGEN TRANSPORTER-RELATED"/>
    <property type="match status" value="1"/>
</dbReference>
<evidence type="ECO:0000256" key="2">
    <source>
        <dbReference type="ARBA" id="ARBA00022475"/>
    </source>
</evidence>
<comment type="subcellular location">
    <subcellularLocation>
        <location evidence="1">Cell membrane</location>
        <topology evidence="1">Multi-pass membrane protein</topology>
    </subcellularLocation>
</comment>
<dbReference type="PANTHER" id="PTHR30250">
    <property type="entry name" value="PST FAMILY PREDICTED COLANIC ACID TRANSPORTER"/>
    <property type="match status" value="1"/>
</dbReference>
<evidence type="ECO:0000256" key="6">
    <source>
        <dbReference type="SAM" id="Phobius"/>
    </source>
</evidence>
<keyword evidence="3 6" id="KW-0812">Transmembrane</keyword>
<dbReference type="EMBL" id="JBHTLX010000023">
    <property type="protein sequence ID" value="MFD1250029.1"/>
    <property type="molecule type" value="Genomic_DNA"/>
</dbReference>
<evidence type="ECO:0000256" key="4">
    <source>
        <dbReference type="ARBA" id="ARBA00022989"/>
    </source>
</evidence>
<evidence type="ECO:0000256" key="5">
    <source>
        <dbReference type="ARBA" id="ARBA00023136"/>
    </source>
</evidence>
<name>A0ABW3W4B8_9ACTN</name>
<feature type="transmembrane region" description="Helical" evidence="6">
    <location>
        <begin position="433"/>
        <end position="455"/>
    </location>
</feature>
<keyword evidence="8" id="KW-1185">Reference proteome</keyword>
<feature type="transmembrane region" description="Helical" evidence="6">
    <location>
        <begin position="89"/>
        <end position="111"/>
    </location>
</feature>
<feature type="transmembrane region" description="Helical" evidence="6">
    <location>
        <begin position="461"/>
        <end position="479"/>
    </location>
</feature>
<dbReference type="InterPro" id="IPR050833">
    <property type="entry name" value="Poly_Biosynth_Transport"/>
</dbReference>
<feature type="transmembrane region" description="Helical" evidence="6">
    <location>
        <begin position="150"/>
        <end position="168"/>
    </location>
</feature>